<keyword evidence="5" id="KW-0627">Porphyrin biosynthesis</keyword>
<evidence type="ECO:0000256" key="4">
    <source>
        <dbReference type="ARBA" id="ARBA00022691"/>
    </source>
</evidence>
<protein>
    <recommendedName>
        <fullName evidence="1">uroporphyrinogen-III C-methyltransferase</fullName>
        <ecNumber evidence="1">2.1.1.107</ecNumber>
    </recommendedName>
</protein>
<reference evidence="8 9" key="1">
    <citation type="submission" date="2016-09" db="EMBL/GenBank/DDBJ databases">
        <authorList>
            <person name="Capua I."/>
            <person name="De Benedictis P."/>
            <person name="Joannis T."/>
            <person name="Lombin L.H."/>
            <person name="Cattoli G."/>
        </authorList>
    </citation>
    <scope>NUCLEOTIDE SEQUENCE [LARGE SCALE GENOMIC DNA]</scope>
    <source>
        <strain evidence="8 9">GluBS11</strain>
    </source>
</reference>
<dbReference type="GO" id="GO:0004852">
    <property type="term" value="F:uroporphyrinogen-III synthase activity"/>
    <property type="evidence" value="ECO:0007669"/>
    <property type="project" value="InterPro"/>
</dbReference>
<evidence type="ECO:0000256" key="1">
    <source>
        <dbReference type="ARBA" id="ARBA00012162"/>
    </source>
</evidence>
<evidence type="ECO:0000259" key="7">
    <source>
        <dbReference type="Pfam" id="PF02602"/>
    </source>
</evidence>
<dbReference type="SUPFAM" id="SSF53790">
    <property type="entry name" value="Tetrapyrrole methylase"/>
    <property type="match status" value="1"/>
</dbReference>
<dbReference type="CDD" id="cd11642">
    <property type="entry name" value="SUMT"/>
    <property type="match status" value="1"/>
</dbReference>
<feature type="domain" description="Tetrapyrrole biosynthesis uroporphyrinogen III synthase" evidence="7">
    <location>
        <begin position="268"/>
        <end position="487"/>
    </location>
</feature>
<keyword evidence="2 8" id="KW-0489">Methyltransferase</keyword>
<dbReference type="GO" id="GO:0032259">
    <property type="term" value="P:methylation"/>
    <property type="evidence" value="ECO:0007669"/>
    <property type="project" value="UniProtKB-KW"/>
</dbReference>
<evidence type="ECO:0000256" key="3">
    <source>
        <dbReference type="ARBA" id="ARBA00022679"/>
    </source>
</evidence>
<dbReference type="InterPro" id="IPR000878">
    <property type="entry name" value="4pyrrol_Mease"/>
</dbReference>
<proteinExistence type="predicted"/>
<evidence type="ECO:0000256" key="2">
    <source>
        <dbReference type="ARBA" id="ARBA00022603"/>
    </source>
</evidence>
<dbReference type="Proteomes" id="UP000199315">
    <property type="component" value="Unassembled WGS sequence"/>
</dbReference>
<sequence length="500" mass="53687">MMNTGKVWLVGAGPYDEGLMTLKGADVLKKADVVVYDSLVGTGILQMMPEHAKKIDVGKKAGNHKVVQEEINRILLEEAKKGGRIVRLKGGDPFLFGRGGEELELLQENGIPFEVVPGVTSAIAVAAYAGIPVTHRDFTSSLHIITAHKKKGSSEPVDFRSLAALGDATLVFLMGIGELENICSGLMEAGMPPETPAAVLEKGTSPRQRRVVADLLTLPEKARLAAAGTPGIIIVGKVCSLAEKFHWAEDRILGGARVIITRPKAKNSELAERLCELGAEVIKLPAIQTAPVDFGDAWEMAEKRIGDYDWIVFTSDAAVDSFFSHLSRIRQDIRTLGGIRFAAIGNATRKAVESHGVLVEYMPESYNGKALGEGLSGLVQKGRRVLAFAPKGTRSDAVSVLEEKGIPCDIIEAYETLYVKGEGIEPEPDDLVVFTSASTVRGFAMAMEGRDIAGMKAVCIGEQTGREAEAHGMEIAVSKEATIDSLVDKVIEVNLQGFRE</sequence>
<name>A0A1D3TXN8_9FIRM</name>
<dbReference type="EC" id="2.1.1.107" evidence="1"/>
<gene>
    <name evidence="8" type="ORF">SAMN05421730_103219</name>
</gene>
<dbReference type="CDD" id="cd06578">
    <property type="entry name" value="HemD"/>
    <property type="match status" value="1"/>
</dbReference>
<dbReference type="InterPro" id="IPR035996">
    <property type="entry name" value="4pyrrol_Methylase_sf"/>
</dbReference>
<dbReference type="PANTHER" id="PTHR45790:SF3">
    <property type="entry name" value="S-ADENOSYL-L-METHIONINE-DEPENDENT UROPORPHYRINOGEN III METHYLTRANSFERASE, CHLOROPLASTIC"/>
    <property type="match status" value="1"/>
</dbReference>
<keyword evidence="4" id="KW-0949">S-adenosyl-L-methionine</keyword>
<accession>A0A1D3TXN8</accession>
<organism evidence="8 9">
    <name type="scientific">Anaerobium acetethylicum</name>
    <dbReference type="NCBI Taxonomy" id="1619234"/>
    <lineage>
        <taxon>Bacteria</taxon>
        <taxon>Bacillati</taxon>
        <taxon>Bacillota</taxon>
        <taxon>Clostridia</taxon>
        <taxon>Lachnospirales</taxon>
        <taxon>Lachnospiraceae</taxon>
        <taxon>Anaerobium</taxon>
    </lineage>
</organism>
<dbReference type="NCBIfam" id="NF004790">
    <property type="entry name" value="PRK06136.1"/>
    <property type="match status" value="1"/>
</dbReference>
<dbReference type="InterPro" id="IPR003754">
    <property type="entry name" value="4pyrrol_synth_uPrphyn_synth"/>
</dbReference>
<dbReference type="EMBL" id="FMKA01000032">
    <property type="protein sequence ID" value="SCP99099.1"/>
    <property type="molecule type" value="Genomic_DNA"/>
</dbReference>
<dbReference type="GO" id="GO:0004851">
    <property type="term" value="F:uroporphyrin-III C-methyltransferase activity"/>
    <property type="evidence" value="ECO:0007669"/>
    <property type="project" value="UniProtKB-EC"/>
</dbReference>
<dbReference type="SUPFAM" id="SSF69618">
    <property type="entry name" value="HemD-like"/>
    <property type="match status" value="1"/>
</dbReference>
<evidence type="ECO:0000259" key="6">
    <source>
        <dbReference type="Pfam" id="PF00590"/>
    </source>
</evidence>
<dbReference type="GO" id="GO:0019354">
    <property type="term" value="P:siroheme biosynthetic process"/>
    <property type="evidence" value="ECO:0007669"/>
    <property type="project" value="InterPro"/>
</dbReference>
<evidence type="ECO:0000313" key="8">
    <source>
        <dbReference type="EMBL" id="SCP99099.1"/>
    </source>
</evidence>
<dbReference type="InterPro" id="IPR014776">
    <property type="entry name" value="4pyrrole_Mease_sub2"/>
</dbReference>
<dbReference type="Pfam" id="PF02602">
    <property type="entry name" value="HEM4"/>
    <property type="match status" value="1"/>
</dbReference>
<dbReference type="InterPro" id="IPR036108">
    <property type="entry name" value="4pyrrol_syn_uPrphyn_synt_sf"/>
</dbReference>
<keyword evidence="9" id="KW-1185">Reference proteome</keyword>
<keyword evidence="3 8" id="KW-0808">Transferase</keyword>
<dbReference type="NCBIfam" id="TIGR01469">
    <property type="entry name" value="cobA_cysG_Cterm"/>
    <property type="match status" value="1"/>
</dbReference>
<dbReference type="AlphaFoldDB" id="A0A1D3TXN8"/>
<dbReference type="InterPro" id="IPR006366">
    <property type="entry name" value="CobA/CysG_C"/>
</dbReference>
<dbReference type="Pfam" id="PF00590">
    <property type="entry name" value="TP_methylase"/>
    <property type="match status" value="1"/>
</dbReference>
<evidence type="ECO:0000313" key="9">
    <source>
        <dbReference type="Proteomes" id="UP000199315"/>
    </source>
</evidence>
<dbReference type="FunFam" id="3.30.950.10:FF:000001">
    <property type="entry name" value="Siroheme synthase"/>
    <property type="match status" value="1"/>
</dbReference>
<evidence type="ECO:0000256" key="5">
    <source>
        <dbReference type="ARBA" id="ARBA00023244"/>
    </source>
</evidence>
<dbReference type="STRING" id="1619234.SAMN05421730_103219"/>
<dbReference type="InterPro" id="IPR014777">
    <property type="entry name" value="4pyrrole_Mease_sub1"/>
</dbReference>
<feature type="domain" description="Tetrapyrrole methylase" evidence="6">
    <location>
        <begin position="6"/>
        <end position="215"/>
    </location>
</feature>
<dbReference type="PANTHER" id="PTHR45790">
    <property type="entry name" value="SIROHEME SYNTHASE-RELATED"/>
    <property type="match status" value="1"/>
</dbReference>
<dbReference type="Gene3D" id="3.30.950.10">
    <property type="entry name" value="Methyltransferase, Cobalt-precorrin-4 Transmethylase, Domain 2"/>
    <property type="match status" value="1"/>
</dbReference>
<dbReference type="Gene3D" id="3.40.50.10090">
    <property type="match status" value="2"/>
</dbReference>
<dbReference type="InterPro" id="IPR050161">
    <property type="entry name" value="Siro_Cobalamin_biosynth"/>
</dbReference>
<dbReference type="RefSeq" id="WP_330387970.1">
    <property type="nucleotide sequence ID" value="NZ_FMKA01000032.1"/>
</dbReference>
<dbReference type="FunFam" id="3.40.1010.10:FF:000001">
    <property type="entry name" value="Siroheme synthase"/>
    <property type="match status" value="1"/>
</dbReference>
<dbReference type="Gene3D" id="3.40.1010.10">
    <property type="entry name" value="Cobalt-precorrin-4 Transmethylase, Domain 1"/>
    <property type="match status" value="1"/>
</dbReference>